<dbReference type="Proteomes" id="UP000663866">
    <property type="component" value="Unassembled WGS sequence"/>
</dbReference>
<evidence type="ECO:0000313" key="2">
    <source>
        <dbReference type="Proteomes" id="UP000663866"/>
    </source>
</evidence>
<keyword evidence="2" id="KW-1185">Reference proteome</keyword>
<reference evidence="1" key="1">
    <citation type="submission" date="2021-02" db="EMBL/GenBank/DDBJ databases">
        <authorList>
            <person name="Nowell W R."/>
        </authorList>
    </citation>
    <scope>NUCLEOTIDE SEQUENCE</scope>
</reference>
<protein>
    <submittedName>
        <fullName evidence="1">Uncharacterized protein</fullName>
    </submittedName>
</protein>
<accession>A0A820PG76</accession>
<sequence length="321" mass="34754">INQALGLTSEGFQVTGGQTQTAFASRRRIYFSRRIKRDILNKFSYAAKTRIFEALNKTKTIYNITCQIVSRQYSLIFISLLFTFVGVSSTKQKGFGGEPKTLGQFIAINLGQFVDPSTWGDEIVPYGNCSIIITSSLVVTISKAFIDLNMRKCDIYGTLILGSSSYSSFTFGYRSNAIVHVSGSLQDQTSGNVINCPEGTLLTIYPMGSFVGKDAAVNSITTAQITANQTRSVKLSSNFNDPFTCGGCGMRIPTGFVLSAVDLNSELNMNFNDISIAVVTVFQLGSSVSNNGFKFKSQIRIDCHGTLVDITGGTGGISICF</sequence>
<proteinExistence type="predicted"/>
<evidence type="ECO:0000313" key="1">
    <source>
        <dbReference type="EMBL" id="CAF4404320.1"/>
    </source>
</evidence>
<dbReference type="AlphaFoldDB" id="A0A820PG76"/>
<name>A0A820PG76_9BILA</name>
<organism evidence="1 2">
    <name type="scientific">Rotaria magnacalcarata</name>
    <dbReference type="NCBI Taxonomy" id="392030"/>
    <lineage>
        <taxon>Eukaryota</taxon>
        <taxon>Metazoa</taxon>
        <taxon>Spiralia</taxon>
        <taxon>Gnathifera</taxon>
        <taxon>Rotifera</taxon>
        <taxon>Eurotatoria</taxon>
        <taxon>Bdelloidea</taxon>
        <taxon>Philodinida</taxon>
        <taxon>Philodinidae</taxon>
        <taxon>Rotaria</taxon>
    </lineage>
</organism>
<comment type="caution">
    <text evidence="1">The sequence shown here is derived from an EMBL/GenBank/DDBJ whole genome shotgun (WGS) entry which is preliminary data.</text>
</comment>
<gene>
    <name evidence="1" type="ORF">OVN521_LOCUS35061</name>
</gene>
<feature type="non-terminal residue" evidence="1">
    <location>
        <position position="1"/>
    </location>
</feature>
<dbReference type="EMBL" id="CAJOBG010040973">
    <property type="protein sequence ID" value="CAF4404320.1"/>
    <property type="molecule type" value="Genomic_DNA"/>
</dbReference>